<dbReference type="Gene3D" id="3.40.50.2300">
    <property type="match status" value="1"/>
</dbReference>
<dbReference type="GO" id="GO:0005524">
    <property type="term" value="F:ATP binding"/>
    <property type="evidence" value="ECO:0007669"/>
    <property type="project" value="UniProtKB-KW"/>
</dbReference>
<reference evidence="9" key="1">
    <citation type="submission" date="2023-03" db="EMBL/GenBank/DDBJ databases">
        <title>Stygiobacter electus gen. nov., sp. nov., facultatively anaerobic thermotolerant bacterium of the class Ignavibacteria from a well of Yessentuki mineral water deposit.</title>
        <authorList>
            <person name="Podosokorskaya O.A."/>
            <person name="Elcheninov A.G."/>
            <person name="Petrova N.F."/>
            <person name="Zavarzina D.G."/>
            <person name="Kublanov I.V."/>
            <person name="Merkel A.Y."/>
        </authorList>
    </citation>
    <scope>NUCLEOTIDE SEQUENCE</scope>
    <source>
        <strain evidence="9">09-Me</strain>
    </source>
</reference>
<dbReference type="InterPro" id="IPR058031">
    <property type="entry name" value="AAA_lid_NorR"/>
</dbReference>
<sequence>MSNKKILIIDDEPDMLSACEMILSTISNVDSVPISDPEKAVILIKEEEFDLIICDLLMPNYDGMKILEISKKYLPYTPFIIFTAYGTIERAVAAMKSGAFDFIKKPFEATILKMIVEKGLRQREFFKEKYNLLEQLEEKYSFENIVGKSEKMIEIFEMIDNISQSDANILITGENGTGKELIARSIHARSKRKAGPFVPVNCGAFPENLFEAELFGYEKGAFTGAFKRKIGLLEFADGGTFFLDEVCELPLSLQIKLLRTIQEQQLRRIGGNVLIKFDTRFISATNQNINNALECGQIREDFYYRINVINIHIPPLRERKEDIPLLIDFFLKKYSLKNKKNIDGVDEETLDILCNFNWPGNVRELQNIIERAVSLCNKNIITSNYLPDYILSKKSSVNTSSKITLYDLKQKAIEEVEKKYLIDSLKKFSGNISKVAEDCSLSRRHLYRLFNQYDIDPNKFKNHS</sequence>
<keyword evidence="10" id="KW-1185">Reference proteome</keyword>
<dbReference type="InterPro" id="IPR002197">
    <property type="entry name" value="HTH_Fis"/>
</dbReference>
<evidence type="ECO:0000313" key="10">
    <source>
        <dbReference type="Proteomes" id="UP001221302"/>
    </source>
</evidence>
<dbReference type="FunFam" id="3.40.50.300:FF:000006">
    <property type="entry name" value="DNA-binding transcriptional regulator NtrC"/>
    <property type="match status" value="1"/>
</dbReference>
<dbReference type="GO" id="GO:0043565">
    <property type="term" value="F:sequence-specific DNA binding"/>
    <property type="evidence" value="ECO:0007669"/>
    <property type="project" value="InterPro"/>
</dbReference>
<dbReference type="Gene3D" id="3.40.50.300">
    <property type="entry name" value="P-loop containing nucleotide triphosphate hydrolases"/>
    <property type="match status" value="1"/>
</dbReference>
<keyword evidence="6" id="KW-0597">Phosphoprotein</keyword>
<dbReference type="AlphaFoldDB" id="A0AAE3P368"/>
<dbReference type="EMBL" id="JARGDL010000011">
    <property type="protein sequence ID" value="MDF1612263.1"/>
    <property type="molecule type" value="Genomic_DNA"/>
</dbReference>
<proteinExistence type="predicted"/>
<dbReference type="InterPro" id="IPR025943">
    <property type="entry name" value="Sigma_54_int_dom_ATP-bd_2"/>
</dbReference>
<dbReference type="Gene3D" id="1.10.10.60">
    <property type="entry name" value="Homeodomain-like"/>
    <property type="match status" value="1"/>
</dbReference>
<dbReference type="Pfam" id="PF25601">
    <property type="entry name" value="AAA_lid_14"/>
    <property type="match status" value="1"/>
</dbReference>
<dbReference type="RefSeq" id="WP_321536033.1">
    <property type="nucleotide sequence ID" value="NZ_JARGDL010000011.1"/>
</dbReference>
<dbReference type="PROSITE" id="PS50110">
    <property type="entry name" value="RESPONSE_REGULATORY"/>
    <property type="match status" value="1"/>
</dbReference>
<dbReference type="Gene3D" id="1.10.8.60">
    <property type="match status" value="1"/>
</dbReference>
<feature type="modified residue" description="4-aspartylphosphate" evidence="6">
    <location>
        <position position="55"/>
    </location>
</feature>
<evidence type="ECO:0000256" key="5">
    <source>
        <dbReference type="ARBA" id="ARBA00023163"/>
    </source>
</evidence>
<keyword evidence="4" id="KW-0238">DNA-binding</keyword>
<dbReference type="Pfam" id="PF02954">
    <property type="entry name" value="HTH_8"/>
    <property type="match status" value="1"/>
</dbReference>
<dbReference type="Pfam" id="PF00158">
    <property type="entry name" value="Sigma54_activat"/>
    <property type="match status" value="1"/>
</dbReference>
<keyword evidence="2" id="KW-0067">ATP-binding</keyword>
<dbReference type="InterPro" id="IPR003593">
    <property type="entry name" value="AAA+_ATPase"/>
</dbReference>
<dbReference type="CDD" id="cd00009">
    <property type="entry name" value="AAA"/>
    <property type="match status" value="1"/>
</dbReference>
<evidence type="ECO:0000256" key="3">
    <source>
        <dbReference type="ARBA" id="ARBA00023015"/>
    </source>
</evidence>
<evidence type="ECO:0000256" key="4">
    <source>
        <dbReference type="ARBA" id="ARBA00023125"/>
    </source>
</evidence>
<dbReference type="GO" id="GO:0006355">
    <property type="term" value="P:regulation of DNA-templated transcription"/>
    <property type="evidence" value="ECO:0007669"/>
    <property type="project" value="InterPro"/>
</dbReference>
<evidence type="ECO:0000259" key="8">
    <source>
        <dbReference type="PROSITE" id="PS50110"/>
    </source>
</evidence>
<evidence type="ECO:0000256" key="1">
    <source>
        <dbReference type="ARBA" id="ARBA00022741"/>
    </source>
</evidence>
<keyword evidence="5" id="KW-0804">Transcription</keyword>
<dbReference type="InterPro" id="IPR009057">
    <property type="entry name" value="Homeodomain-like_sf"/>
</dbReference>
<gene>
    <name evidence="9" type="ORF">P0M35_08885</name>
</gene>
<evidence type="ECO:0000256" key="2">
    <source>
        <dbReference type="ARBA" id="ARBA00022840"/>
    </source>
</evidence>
<dbReference type="Proteomes" id="UP001221302">
    <property type="component" value="Unassembled WGS sequence"/>
</dbReference>
<dbReference type="InterPro" id="IPR001789">
    <property type="entry name" value="Sig_transdc_resp-reg_receiver"/>
</dbReference>
<dbReference type="PROSITE" id="PS00676">
    <property type="entry name" value="SIGMA54_INTERACT_2"/>
    <property type="match status" value="1"/>
</dbReference>
<dbReference type="Pfam" id="PF00072">
    <property type="entry name" value="Response_reg"/>
    <property type="match status" value="1"/>
</dbReference>
<dbReference type="InterPro" id="IPR025944">
    <property type="entry name" value="Sigma_54_int_dom_CS"/>
</dbReference>
<protein>
    <submittedName>
        <fullName evidence="9">Sigma-54 dependent transcriptional regulator</fullName>
    </submittedName>
</protein>
<dbReference type="InterPro" id="IPR002078">
    <property type="entry name" value="Sigma_54_int"/>
</dbReference>
<dbReference type="PROSITE" id="PS00688">
    <property type="entry name" value="SIGMA54_INTERACT_3"/>
    <property type="match status" value="1"/>
</dbReference>
<dbReference type="InterPro" id="IPR011006">
    <property type="entry name" value="CheY-like_superfamily"/>
</dbReference>
<name>A0AAE3P368_9BACT</name>
<evidence type="ECO:0000259" key="7">
    <source>
        <dbReference type="PROSITE" id="PS50045"/>
    </source>
</evidence>
<dbReference type="InterPro" id="IPR027417">
    <property type="entry name" value="P-loop_NTPase"/>
</dbReference>
<evidence type="ECO:0000313" key="9">
    <source>
        <dbReference type="EMBL" id="MDF1612263.1"/>
    </source>
</evidence>
<dbReference type="GO" id="GO:0000160">
    <property type="term" value="P:phosphorelay signal transduction system"/>
    <property type="evidence" value="ECO:0007669"/>
    <property type="project" value="InterPro"/>
</dbReference>
<dbReference type="PANTHER" id="PTHR32071:SF119">
    <property type="entry name" value="SIGMA L-DEPENDENT TRANSCRIPTIONAL REGULATOR YPLP-RELATED"/>
    <property type="match status" value="1"/>
</dbReference>
<dbReference type="SMART" id="SM00448">
    <property type="entry name" value="REC"/>
    <property type="match status" value="1"/>
</dbReference>
<evidence type="ECO:0000256" key="6">
    <source>
        <dbReference type="PROSITE-ProRule" id="PRU00169"/>
    </source>
</evidence>
<feature type="domain" description="Response regulatory" evidence="8">
    <location>
        <begin position="5"/>
        <end position="120"/>
    </location>
</feature>
<accession>A0AAE3P368</accession>
<dbReference type="SUPFAM" id="SSF52540">
    <property type="entry name" value="P-loop containing nucleoside triphosphate hydrolases"/>
    <property type="match status" value="1"/>
</dbReference>
<keyword evidence="1" id="KW-0547">Nucleotide-binding</keyword>
<dbReference type="PROSITE" id="PS50045">
    <property type="entry name" value="SIGMA54_INTERACT_4"/>
    <property type="match status" value="1"/>
</dbReference>
<dbReference type="PANTHER" id="PTHR32071">
    <property type="entry name" value="TRANSCRIPTIONAL REGULATORY PROTEIN"/>
    <property type="match status" value="1"/>
</dbReference>
<dbReference type="SMART" id="SM00382">
    <property type="entry name" value="AAA"/>
    <property type="match status" value="1"/>
</dbReference>
<keyword evidence="3" id="KW-0805">Transcription regulation</keyword>
<feature type="domain" description="Sigma-54 factor interaction" evidence="7">
    <location>
        <begin position="145"/>
        <end position="374"/>
    </location>
</feature>
<dbReference type="SUPFAM" id="SSF52172">
    <property type="entry name" value="CheY-like"/>
    <property type="match status" value="1"/>
</dbReference>
<comment type="caution">
    <text evidence="9">The sequence shown here is derived from an EMBL/GenBank/DDBJ whole genome shotgun (WGS) entry which is preliminary data.</text>
</comment>
<organism evidence="9 10">
    <name type="scientific">Stygiobacter electus</name>
    <dbReference type="NCBI Taxonomy" id="3032292"/>
    <lineage>
        <taxon>Bacteria</taxon>
        <taxon>Pseudomonadati</taxon>
        <taxon>Ignavibacteriota</taxon>
        <taxon>Ignavibacteria</taxon>
        <taxon>Ignavibacteriales</taxon>
        <taxon>Melioribacteraceae</taxon>
        <taxon>Stygiobacter</taxon>
    </lineage>
</organism>
<dbReference type="SUPFAM" id="SSF46689">
    <property type="entry name" value="Homeodomain-like"/>
    <property type="match status" value="1"/>
</dbReference>